<protein>
    <submittedName>
        <fullName evidence="1">Nucleic acid-binding protein</fullName>
    </submittedName>
</protein>
<keyword evidence="2" id="KW-1185">Reference proteome</keyword>
<proteinExistence type="predicted"/>
<name>A0ACD1HLQ4_9EURO</name>
<evidence type="ECO:0000313" key="1">
    <source>
        <dbReference type="EMBL" id="RAH74799.1"/>
    </source>
</evidence>
<sequence>MAFSNVLRAFQPLRTSVLRTPASATQYLSRPTFFQRSIATTAPKFLEQPTEQQPQEQPSVETATPTAEAPSSSSVQTEVPPSLRQYAYKLKKGTVISAGRMMRTVRVLHWNVEWDAHLRKYYRKKEIILVSDPRESLRVGDVIEFSSGHPKSRNVHHVVERIIAPFGDPIEDRPAVMTREERDAARAEKRTAKWQRRQARIREAGGNVKGGSPSPEHVGRIRRLIQERQDSFVPQIGLKRSQIAAAKAEEAANAEAEAETEAAAKEAAKEAAKKAAKDTPAAETTQN</sequence>
<accession>A0ACD1HLQ4</accession>
<evidence type="ECO:0000313" key="2">
    <source>
        <dbReference type="Proteomes" id="UP000249661"/>
    </source>
</evidence>
<reference evidence="1" key="1">
    <citation type="submission" date="2018-02" db="EMBL/GenBank/DDBJ databases">
        <title>The genomes of Aspergillus section Nigri reveals drivers in fungal speciation.</title>
        <authorList>
            <consortium name="DOE Joint Genome Institute"/>
            <person name="Vesth T.C."/>
            <person name="Nybo J."/>
            <person name="Theobald S."/>
            <person name="Brandl J."/>
            <person name="Frisvad J.C."/>
            <person name="Nielsen K.F."/>
            <person name="Lyhne E.K."/>
            <person name="Kogle M.E."/>
            <person name="Kuo A."/>
            <person name="Riley R."/>
            <person name="Clum A."/>
            <person name="Nolan M."/>
            <person name="Lipzen A."/>
            <person name="Salamov A."/>
            <person name="Henrissat B."/>
            <person name="Wiebenga A."/>
            <person name="De vries R.P."/>
            <person name="Grigoriev I.V."/>
            <person name="Mortensen U.H."/>
            <person name="Andersen M.R."/>
            <person name="Baker S.E."/>
        </authorList>
    </citation>
    <scope>NUCLEOTIDE SEQUENCE</scope>
    <source>
        <strain evidence="1">CBS 121060</strain>
    </source>
</reference>
<dbReference type="EMBL" id="KZ824934">
    <property type="protein sequence ID" value="RAH74799.1"/>
    <property type="molecule type" value="Genomic_DNA"/>
</dbReference>
<dbReference type="Proteomes" id="UP000249661">
    <property type="component" value="Unassembled WGS sequence"/>
</dbReference>
<organism evidence="1 2">
    <name type="scientific">Aspergillus aculeatinus CBS 121060</name>
    <dbReference type="NCBI Taxonomy" id="1448322"/>
    <lineage>
        <taxon>Eukaryota</taxon>
        <taxon>Fungi</taxon>
        <taxon>Dikarya</taxon>
        <taxon>Ascomycota</taxon>
        <taxon>Pezizomycotina</taxon>
        <taxon>Eurotiomycetes</taxon>
        <taxon>Eurotiomycetidae</taxon>
        <taxon>Eurotiales</taxon>
        <taxon>Aspergillaceae</taxon>
        <taxon>Aspergillus</taxon>
        <taxon>Aspergillus subgen. Circumdati</taxon>
    </lineage>
</organism>
<gene>
    <name evidence="1" type="ORF">BO66DRAFT_387628</name>
</gene>